<name>A0ABP6KQB2_9ACTN</name>
<proteinExistence type="inferred from homology"/>
<dbReference type="InterPro" id="IPR001254">
    <property type="entry name" value="Trypsin_dom"/>
</dbReference>
<keyword evidence="11" id="KW-1185">Reference proteome</keyword>
<dbReference type="InterPro" id="IPR035070">
    <property type="entry name" value="Streptogrisin_prodomain"/>
</dbReference>
<accession>A0ABP6KQB2</accession>
<dbReference type="Gene3D" id="3.30.300.50">
    <property type="match status" value="1"/>
</dbReference>
<dbReference type="Proteomes" id="UP001499930">
    <property type="component" value="Unassembled WGS sequence"/>
</dbReference>
<dbReference type="InterPro" id="IPR001316">
    <property type="entry name" value="Pept_S1A_streptogrisin"/>
</dbReference>
<comment type="caution">
    <text evidence="10">The sequence shown here is derived from an EMBL/GenBank/DDBJ whole genome shotgun (WGS) entry which is preliminary data.</text>
</comment>
<evidence type="ECO:0000259" key="9">
    <source>
        <dbReference type="Pfam" id="PF02983"/>
    </source>
</evidence>
<organism evidence="10 11">
    <name type="scientific">Streptosporangium longisporum</name>
    <dbReference type="NCBI Taxonomy" id="46187"/>
    <lineage>
        <taxon>Bacteria</taxon>
        <taxon>Bacillati</taxon>
        <taxon>Actinomycetota</taxon>
        <taxon>Actinomycetes</taxon>
        <taxon>Streptosporangiales</taxon>
        <taxon>Streptosporangiaceae</taxon>
        <taxon>Streptosporangium</taxon>
    </lineage>
</organism>
<evidence type="ECO:0000256" key="5">
    <source>
        <dbReference type="ARBA" id="ARBA00022825"/>
    </source>
</evidence>
<protein>
    <recommendedName>
        <fullName evidence="12">Serine protease</fullName>
    </recommendedName>
</protein>
<comment type="similarity">
    <text evidence="1">Belongs to the peptidase S1 family.</text>
</comment>
<evidence type="ECO:0000256" key="7">
    <source>
        <dbReference type="ARBA" id="ARBA00023157"/>
    </source>
</evidence>
<evidence type="ECO:0000259" key="8">
    <source>
        <dbReference type="Pfam" id="PF00089"/>
    </source>
</evidence>
<evidence type="ECO:0000313" key="10">
    <source>
        <dbReference type="EMBL" id="GAA3016432.1"/>
    </source>
</evidence>
<dbReference type="Pfam" id="PF02983">
    <property type="entry name" value="Pro_Al_protease"/>
    <property type="match status" value="1"/>
</dbReference>
<dbReference type="InterPro" id="IPR043504">
    <property type="entry name" value="Peptidase_S1_PA_chymotrypsin"/>
</dbReference>
<evidence type="ECO:0000256" key="3">
    <source>
        <dbReference type="ARBA" id="ARBA00022729"/>
    </source>
</evidence>
<keyword evidence="5" id="KW-0720">Serine protease</keyword>
<evidence type="ECO:0000256" key="4">
    <source>
        <dbReference type="ARBA" id="ARBA00022801"/>
    </source>
</evidence>
<evidence type="ECO:0000256" key="6">
    <source>
        <dbReference type="ARBA" id="ARBA00023145"/>
    </source>
</evidence>
<feature type="domain" description="Peptidase S1" evidence="8">
    <location>
        <begin position="180"/>
        <end position="323"/>
    </location>
</feature>
<keyword evidence="3" id="KW-0732">Signal</keyword>
<reference evidence="11" key="1">
    <citation type="journal article" date="2019" name="Int. J. Syst. Evol. Microbiol.">
        <title>The Global Catalogue of Microorganisms (GCM) 10K type strain sequencing project: providing services to taxonomists for standard genome sequencing and annotation.</title>
        <authorList>
            <consortium name="The Broad Institute Genomics Platform"/>
            <consortium name="The Broad Institute Genome Sequencing Center for Infectious Disease"/>
            <person name="Wu L."/>
            <person name="Ma J."/>
        </authorList>
    </citation>
    <scope>NUCLEOTIDE SEQUENCE [LARGE SCALE GENOMIC DNA]</scope>
    <source>
        <strain evidence="11">JCM 3106</strain>
    </source>
</reference>
<dbReference type="PRINTS" id="PR00861">
    <property type="entry name" value="ALYTICPTASE"/>
</dbReference>
<keyword evidence="7" id="KW-1015">Disulfide bond</keyword>
<dbReference type="Gene3D" id="2.60.120.380">
    <property type="match status" value="1"/>
</dbReference>
<feature type="domain" description="Peptidase S1A alpha-lytic prodomain" evidence="9">
    <location>
        <begin position="81"/>
        <end position="134"/>
    </location>
</feature>
<gene>
    <name evidence="10" type="ORF">GCM10017559_45030</name>
</gene>
<dbReference type="Pfam" id="PF00089">
    <property type="entry name" value="Trypsin"/>
    <property type="match status" value="1"/>
</dbReference>
<keyword evidence="2" id="KW-0645">Protease</keyword>
<evidence type="ECO:0000313" key="11">
    <source>
        <dbReference type="Proteomes" id="UP001499930"/>
    </source>
</evidence>
<keyword evidence="6" id="KW-0865">Zymogen</keyword>
<evidence type="ECO:0000256" key="2">
    <source>
        <dbReference type="ARBA" id="ARBA00022670"/>
    </source>
</evidence>
<evidence type="ECO:0008006" key="12">
    <source>
        <dbReference type="Google" id="ProtNLM"/>
    </source>
</evidence>
<dbReference type="Gene3D" id="2.40.10.10">
    <property type="entry name" value="Trypsin-like serine proteases"/>
    <property type="match status" value="2"/>
</dbReference>
<keyword evidence="4" id="KW-0378">Hydrolase</keyword>
<evidence type="ECO:0000256" key="1">
    <source>
        <dbReference type="ARBA" id="ARBA00007664"/>
    </source>
</evidence>
<dbReference type="EMBL" id="BAAAWD010000013">
    <property type="protein sequence ID" value="GAA3016432.1"/>
    <property type="molecule type" value="Genomic_DNA"/>
</dbReference>
<dbReference type="InterPro" id="IPR009003">
    <property type="entry name" value="Peptidase_S1_PA"/>
</dbReference>
<dbReference type="CDD" id="cd21112">
    <property type="entry name" value="alphaLP-like"/>
    <property type="match status" value="1"/>
</dbReference>
<sequence length="454" mass="47032">MLEALQRDLSLNAAQAQDRLLNEARLTPIAERLGKVLGPRFAGAWLRGNTAHTLVVATTSAADIPLILASGAQADVVTRPLTLLNTFKQKIEASLPVDRLVSTVRYVDVRNNRVVVLTPQPIQAETLIQAAGVSGPAVIVLPSSEAPLPLFDLVGGNAFYIGVTRRCSIAFSVLKDTQAGFVTAGHCGVKGSATTGFNRVPQGVFQASTFPVDDYAWVAVNPAWTATPAVDNGQGGTVPVAGAKPAIEGSSVCRAGATTDWRCGLIQQRDASVTYPQGTVFGLTRTTVCAEGGDSGGAFISANQAQGITSGGSGDCNLGGVTYFQPLLEVLSAYGLELRTTRGNPPPASTGTCTGYSSTYDGDLKAGESAYQPRGIYYTTKVAGSHLGCLDGPQGADLDLYLQKLAGTTWTTVATADGAGPDENIAYTGTPGRYRYKVSATAGSGAYTLGFSAP</sequence>
<dbReference type="SUPFAM" id="SSF50494">
    <property type="entry name" value="Trypsin-like serine proteases"/>
    <property type="match status" value="1"/>
</dbReference>
<dbReference type="InterPro" id="IPR004236">
    <property type="entry name" value="Pept_S1_alpha_lytic"/>
</dbReference>